<dbReference type="STRING" id="173990.SAMN05660691_00814"/>
<dbReference type="EMBL" id="FNXF01000002">
    <property type="protein sequence ID" value="SEH67376.1"/>
    <property type="molecule type" value="Genomic_DNA"/>
</dbReference>
<evidence type="ECO:0000259" key="7">
    <source>
        <dbReference type="Pfam" id="PF07980"/>
    </source>
</evidence>
<keyword evidence="3 6" id="KW-0732">Signal</keyword>
<evidence type="ECO:0000259" key="8">
    <source>
        <dbReference type="Pfam" id="PF14322"/>
    </source>
</evidence>
<keyword evidence="10" id="KW-1185">Reference proteome</keyword>
<feature type="signal peptide" evidence="6">
    <location>
        <begin position="1"/>
        <end position="21"/>
    </location>
</feature>
<dbReference type="Proteomes" id="UP000199371">
    <property type="component" value="Unassembled WGS sequence"/>
</dbReference>
<keyword evidence="4" id="KW-0472">Membrane</keyword>
<proteinExistence type="inferred from homology"/>
<dbReference type="PROSITE" id="PS51257">
    <property type="entry name" value="PROKAR_LIPOPROTEIN"/>
    <property type="match status" value="1"/>
</dbReference>
<name>A0A1H6K6E4_9GAMM</name>
<gene>
    <name evidence="9" type="ORF">SAMN05660691_00814</name>
</gene>
<comment type="subcellular location">
    <subcellularLocation>
        <location evidence="1">Cell outer membrane</location>
    </subcellularLocation>
</comment>
<dbReference type="Gene3D" id="1.25.40.390">
    <property type="match status" value="1"/>
</dbReference>
<feature type="domain" description="RagB/SusD" evidence="7">
    <location>
        <begin position="291"/>
        <end position="573"/>
    </location>
</feature>
<dbReference type="Pfam" id="PF07980">
    <property type="entry name" value="SusD_RagB"/>
    <property type="match status" value="1"/>
</dbReference>
<evidence type="ECO:0000256" key="4">
    <source>
        <dbReference type="ARBA" id="ARBA00023136"/>
    </source>
</evidence>
<comment type="similarity">
    <text evidence="2">Belongs to the SusD family.</text>
</comment>
<dbReference type="InterPro" id="IPR033985">
    <property type="entry name" value="SusD-like_N"/>
</dbReference>
<evidence type="ECO:0000256" key="1">
    <source>
        <dbReference type="ARBA" id="ARBA00004442"/>
    </source>
</evidence>
<evidence type="ECO:0000256" key="3">
    <source>
        <dbReference type="ARBA" id="ARBA00022729"/>
    </source>
</evidence>
<evidence type="ECO:0000256" key="2">
    <source>
        <dbReference type="ARBA" id="ARBA00006275"/>
    </source>
</evidence>
<dbReference type="RefSeq" id="WP_092790477.1">
    <property type="nucleotide sequence ID" value="NZ_FNXF01000002.1"/>
</dbReference>
<dbReference type="SUPFAM" id="SSF48452">
    <property type="entry name" value="TPR-like"/>
    <property type="match status" value="1"/>
</dbReference>
<dbReference type="AlphaFoldDB" id="A0A1H6K6E4"/>
<protein>
    <submittedName>
        <fullName evidence="9">Starch-binding associating with outer membrane</fullName>
    </submittedName>
</protein>
<feature type="chain" id="PRO_5011508152" evidence="6">
    <location>
        <begin position="22"/>
        <end position="573"/>
    </location>
</feature>
<evidence type="ECO:0000313" key="10">
    <source>
        <dbReference type="Proteomes" id="UP000199371"/>
    </source>
</evidence>
<reference evidence="10" key="1">
    <citation type="submission" date="2016-10" db="EMBL/GenBank/DDBJ databases">
        <authorList>
            <person name="Varghese N."/>
            <person name="Submissions S."/>
        </authorList>
    </citation>
    <scope>NUCLEOTIDE SEQUENCE [LARGE SCALE GENOMIC DNA]</scope>
    <source>
        <strain evidence="10">DSM 17616</strain>
    </source>
</reference>
<evidence type="ECO:0000256" key="5">
    <source>
        <dbReference type="ARBA" id="ARBA00023237"/>
    </source>
</evidence>
<evidence type="ECO:0000256" key="6">
    <source>
        <dbReference type="SAM" id="SignalP"/>
    </source>
</evidence>
<evidence type="ECO:0000313" key="9">
    <source>
        <dbReference type="EMBL" id="SEH67376.1"/>
    </source>
</evidence>
<dbReference type="InterPro" id="IPR012944">
    <property type="entry name" value="SusD_RagB_dom"/>
</dbReference>
<accession>A0A1H6K6E4</accession>
<feature type="domain" description="SusD-like N-terminal" evidence="8">
    <location>
        <begin position="114"/>
        <end position="236"/>
    </location>
</feature>
<dbReference type="GO" id="GO:0009279">
    <property type="term" value="C:cell outer membrane"/>
    <property type="evidence" value="ECO:0007669"/>
    <property type="project" value="UniProtKB-SubCell"/>
</dbReference>
<organism evidence="9 10">
    <name type="scientific">Rheinheimera pacifica</name>
    <dbReference type="NCBI Taxonomy" id="173990"/>
    <lineage>
        <taxon>Bacteria</taxon>
        <taxon>Pseudomonadati</taxon>
        <taxon>Pseudomonadota</taxon>
        <taxon>Gammaproteobacteria</taxon>
        <taxon>Chromatiales</taxon>
        <taxon>Chromatiaceae</taxon>
        <taxon>Rheinheimera</taxon>
    </lineage>
</organism>
<keyword evidence="5" id="KW-0998">Cell outer membrane</keyword>
<dbReference type="OrthoDB" id="5694214at2"/>
<dbReference type="InterPro" id="IPR011990">
    <property type="entry name" value="TPR-like_helical_dom_sf"/>
</dbReference>
<dbReference type="Pfam" id="PF14322">
    <property type="entry name" value="SusD-like_3"/>
    <property type="match status" value="1"/>
</dbReference>
<sequence length="573" mass="64353">MYNKLKAGVMIVAGTVLLTVAGCGGDLEQSPKGTLTEEQITNGGNIDGLVTATYAYLGNDHYTAPNFLWPTGNLRAGDAHKGGNGPGDIFAYHALSMYTSIIADMESYPPDFVDLNNKKWVRNYTAISRANTALKALANTTEAQFAKKTIREAELRFLRAFFYFDLKIHHKHIPYVDETMSSEQIKAQTNFDLTDQQLWDKIAADFQFAADNLPLTQSEIGRANQLSAKAYLAKTKLYQAYEQNDVHQVVNIDLEKLQTVVDLVDDIEDAGVYGLQDDFGQNFLHRFENSKESVFAIQRSRNDGSPDGRGSWPTALNAPLQGGFGCCGFHVPTENFVNAFKTDAQGLPQFDSFNSSNYVLAQDAVDPRLDHTVAMQGKPFKYDSELMIENGNAWARAPAVYGNFISMKELEHPDCECRIQNGPFPVFSMNTVLIRFADVLLWKAEALIELNRLDEALQIINRLRSRAMNSTAMLNNASIYNVGLYTAFTSQEQARRALRMERRLELGLEGHRFFDLVRWGVAKQTLDTYLEVERTRKPYLQEALFTAGRDEYLPIPQQQINLSGGLYKQLPGY</sequence>